<proteinExistence type="predicted"/>
<dbReference type="PANTHER" id="PTHR37721:SF1">
    <property type="entry name" value="OS05G0464200 PROTEIN"/>
    <property type="match status" value="1"/>
</dbReference>
<feature type="compositionally biased region" description="Polar residues" evidence="1">
    <location>
        <begin position="63"/>
        <end position="78"/>
    </location>
</feature>
<name>B9SW72_RICCO</name>
<reference evidence="3" key="1">
    <citation type="journal article" date="2010" name="Nat. Biotechnol.">
        <title>Draft genome sequence of the oilseed species Ricinus communis.</title>
        <authorList>
            <person name="Chan A.P."/>
            <person name="Crabtree J."/>
            <person name="Zhao Q."/>
            <person name="Lorenzi H."/>
            <person name="Orvis J."/>
            <person name="Puiu D."/>
            <person name="Melake-Berhan A."/>
            <person name="Jones K.M."/>
            <person name="Redman J."/>
            <person name="Chen G."/>
            <person name="Cahoon E.B."/>
            <person name="Gedil M."/>
            <person name="Stanke M."/>
            <person name="Haas B.J."/>
            <person name="Wortman J.R."/>
            <person name="Fraser-Liggett C.M."/>
            <person name="Ravel J."/>
            <person name="Rabinowicz P.D."/>
        </authorList>
    </citation>
    <scope>NUCLEOTIDE SEQUENCE [LARGE SCALE GENOMIC DNA]</scope>
    <source>
        <strain evidence="3">cv. Hale</strain>
    </source>
</reference>
<dbReference type="Proteomes" id="UP000008311">
    <property type="component" value="Unassembled WGS sequence"/>
</dbReference>
<sequence>MELKPPKPTRHHRQPQTLPPRRGQVKVRIIKEVVKSVSAFFGKRGRPSGDGGGGFTTSNSSTPATISSGYNSDAPSDS</sequence>
<keyword evidence="3" id="KW-1185">Reference proteome</keyword>
<dbReference type="eggNOG" id="ENOG502SFD1">
    <property type="taxonomic scope" value="Eukaryota"/>
</dbReference>
<dbReference type="PANTHER" id="PTHR37721">
    <property type="entry name" value="OS05G0464200 PROTEIN"/>
    <property type="match status" value="1"/>
</dbReference>
<evidence type="ECO:0000256" key="1">
    <source>
        <dbReference type="SAM" id="MobiDB-lite"/>
    </source>
</evidence>
<evidence type="ECO:0000313" key="2">
    <source>
        <dbReference type="EMBL" id="EEF32147.1"/>
    </source>
</evidence>
<dbReference type="EMBL" id="EQ974188">
    <property type="protein sequence ID" value="EEF32147.1"/>
    <property type="molecule type" value="Genomic_DNA"/>
</dbReference>
<gene>
    <name evidence="2" type="ORF">RCOM_0327650</name>
</gene>
<dbReference type="AlphaFoldDB" id="B9SW72"/>
<evidence type="ECO:0000313" key="3">
    <source>
        <dbReference type="Proteomes" id="UP000008311"/>
    </source>
</evidence>
<accession>B9SW72</accession>
<protein>
    <submittedName>
        <fullName evidence="2">Uncharacterized protein</fullName>
    </submittedName>
</protein>
<organism evidence="2 3">
    <name type="scientific">Ricinus communis</name>
    <name type="common">Castor bean</name>
    <dbReference type="NCBI Taxonomy" id="3988"/>
    <lineage>
        <taxon>Eukaryota</taxon>
        <taxon>Viridiplantae</taxon>
        <taxon>Streptophyta</taxon>
        <taxon>Embryophyta</taxon>
        <taxon>Tracheophyta</taxon>
        <taxon>Spermatophyta</taxon>
        <taxon>Magnoliopsida</taxon>
        <taxon>eudicotyledons</taxon>
        <taxon>Gunneridae</taxon>
        <taxon>Pentapetalae</taxon>
        <taxon>rosids</taxon>
        <taxon>fabids</taxon>
        <taxon>Malpighiales</taxon>
        <taxon>Euphorbiaceae</taxon>
        <taxon>Acalyphoideae</taxon>
        <taxon>Acalypheae</taxon>
        <taxon>Ricinus</taxon>
    </lineage>
</organism>
<feature type="region of interest" description="Disordered" evidence="1">
    <location>
        <begin position="40"/>
        <end position="78"/>
    </location>
</feature>
<dbReference type="InParanoid" id="B9SW72"/>
<feature type="region of interest" description="Disordered" evidence="1">
    <location>
        <begin position="1"/>
        <end position="24"/>
    </location>
</feature>